<name>A0ABT7S4N4_9CELL</name>
<evidence type="ECO:0000313" key="1">
    <source>
        <dbReference type="EMBL" id="MDM7830594.1"/>
    </source>
</evidence>
<keyword evidence="2" id="KW-1185">Reference proteome</keyword>
<evidence type="ECO:0000313" key="2">
    <source>
        <dbReference type="Proteomes" id="UP001321453"/>
    </source>
</evidence>
<sequence>MGLAPLTPWDRAAFDDLRSRLHVRYDDALRPASFSVEAARRPHGRGLVREITLTVSGDRTTTHTWPVDTRAWTGTTTQDASLDQVEAEISAALDRVAR</sequence>
<dbReference type="Proteomes" id="UP001321453">
    <property type="component" value="Unassembled WGS sequence"/>
</dbReference>
<proteinExistence type="predicted"/>
<reference evidence="1 2" key="1">
    <citation type="submission" date="2023-06" db="EMBL/GenBank/DDBJ databases">
        <title>Cellulomonas sp. MW9 Whole genome sequence.</title>
        <authorList>
            <person name="Park S."/>
        </authorList>
    </citation>
    <scope>NUCLEOTIDE SEQUENCE [LARGE SCALE GENOMIC DNA]</scope>
    <source>
        <strain evidence="1 2">MW9</strain>
    </source>
</reference>
<protein>
    <submittedName>
        <fullName evidence="1">Uncharacterized protein</fullName>
    </submittedName>
</protein>
<gene>
    <name evidence="1" type="ORF">QRT05_04555</name>
</gene>
<dbReference type="EMBL" id="JAUCGR010000001">
    <property type="protein sequence ID" value="MDM7830594.1"/>
    <property type="molecule type" value="Genomic_DNA"/>
</dbReference>
<organism evidence="1 2">
    <name type="scientific">Cellulomonas edaphi</name>
    <dbReference type="NCBI Taxonomy" id="3053468"/>
    <lineage>
        <taxon>Bacteria</taxon>
        <taxon>Bacillati</taxon>
        <taxon>Actinomycetota</taxon>
        <taxon>Actinomycetes</taxon>
        <taxon>Micrococcales</taxon>
        <taxon>Cellulomonadaceae</taxon>
        <taxon>Cellulomonas</taxon>
    </lineage>
</organism>
<comment type="caution">
    <text evidence="1">The sequence shown here is derived from an EMBL/GenBank/DDBJ whole genome shotgun (WGS) entry which is preliminary data.</text>
</comment>
<dbReference type="RefSeq" id="WP_289445692.1">
    <property type="nucleotide sequence ID" value="NZ_JAUCGR010000001.1"/>
</dbReference>
<accession>A0ABT7S4N4</accession>